<name>A0AAE3WCA6_9RHOB</name>
<evidence type="ECO:0000256" key="1">
    <source>
        <dbReference type="SAM" id="SignalP"/>
    </source>
</evidence>
<dbReference type="Gene3D" id="2.30.30.40">
    <property type="entry name" value="SH3 Domains"/>
    <property type="match status" value="2"/>
</dbReference>
<comment type="caution">
    <text evidence="3">The sequence shown here is derived from an EMBL/GenBank/DDBJ whole genome shotgun (WGS) entry which is preliminary data.</text>
</comment>
<dbReference type="AlphaFoldDB" id="A0AAE3WCA6"/>
<gene>
    <name evidence="3" type="ORF">NO357_07835</name>
</gene>
<dbReference type="Pfam" id="PF08239">
    <property type="entry name" value="SH3_3"/>
    <property type="match status" value="1"/>
</dbReference>
<organism evidence="3 4">
    <name type="scientific">Marimonas arenosa</name>
    <dbReference type="NCBI Taxonomy" id="1795305"/>
    <lineage>
        <taxon>Bacteria</taxon>
        <taxon>Pseudomonadati</taxon>
        <taxon>Pseudomonadota</taxon>
        <taxon>Alphaproteobacteria</taxon>
        <taxon>Rhodobacterales</taxon>
        <taxon>Paracoccaceae</taxon>
        <taxon>Marimonas</taxon>
    </lineage>
</organism>
<dbReference type="EMBL" id="JANHAX010000002">
    <property type="protein sequence ID" value="MDQ2089805.1"/>
    <property type="molecule type" value="Genomic_DNA"/>
</dbReference>
<dbReference type="PANTHER" id="PTHR34408">
    <property type="entry name" value="FAMILY PROTEIN, PUTATIVE-RELATED"/>
    <property type="match status" value="1"/>
</dbReference>
<reference evidence="3" key="1">
    <citation type="submission" date="2022-07" db="EMBL/GenBank/DDBJ databases">
        <authorList>
            <person name="Otstavnykh N."/>
            <person name="Isaeva M."/>
            <person name="Bystritskaya E."/>
        </authorList>
    </citation>
    <scope>NUCLEOTIDE SEQUENCE</scope>
    <source>
        <strain evidence="3">KCTC 52189</strain>
    </source>
</reference>
<evidence type="ECO:0000259" key="2">
    <source>
        <dbReference type="PROSITE" id="PS51781"/>
    </source>
</evidence>
<feature type="signal peptide" evidence="1">
    <location>
        <begin position="1"/>
        <end position="20"/>
    </location>
</feature>
<keyword evidence="1" id="KW-0732">Signal</keyword>
<dbReference type="Proteomes" id="UP001226762">
    <property type="component" value="Unassembled WGS sequence"/>
</dbReference>
<dbReference type="RefSeq" id="WP_306735075.1">
    <property type="nucleotide sequence ID" value="NZ_JANHAX010000002.1"/>
</dbReference>
<dbReference type="SMART" id="SM00287">
    <property type="entry name" value="SH3b"/>
    <property type="match status" value="2"/>
</dbReference>
<protein>
    <submittedName>
        <fullName evidence="3">SH3 domain-containing protein</fullName>
    </submittedName>
</protein>
<feature type="domain" description="SH3b" evidence="2">
    <location>
        <begin position="94"/>
        <end position="155"/>
    </location>
</feature>
<feature type="domain" description="SH3b" evidence="2">
    <location>
        <begin position="21"/>
        <end position="88"/>
    </location>
</feature>
<dbReference type="PROSITE" id="PS51781">
    <property type="entry name" value="SH3B"/>
    <property type="match status" value="2"/>
</dbReference>
<dbReference type="InterPro" id="IPR010466">
    <property type="entry name" value="DUF1058"/>
</dbReference>
<dbReference type="Pfam" id="PF06347">
    <property type="entry name" value="SH3_4"/>
    <property type="match status" value="1"/>
</dbReference>
<evidence type="ECO:0000313" key="3">
    <source>
        <dbReference type="EMBL" id="MDQ2089805.1"/>
    </source>
</evidence>
<evidence type="ECO:0000313" key="4">
    <source>
        <dbReference type="Proteomes" id="UP001226762"/>
    </source>
</evidence>
<sequence length="155" mass="17045">MFRLLIFASAAILAATMAWAGEVRMVNSPGDGFLNLRSGPGSDFAIILPMNHGSLVEVLETKGNWRRVLHEESGATGWAYGKYLAPFEGGVPIKFVYSPGDGYLNLRTGPGTGFAIIRRMYNGDAVEIVERKGSWVRVYHQSGAEGWCSEKYLRN</sequence>
<reference evidence="3" key="2">
    <citation type="submission" date="2023-02" db="EMBL/GenBank/DDBJ databases">
        <title>'Rhodoalgimonas zhirmunskyi' gen. nov., isolated from a red alga.</title>
        <authorList>
            <person name="Nedashkovskaya O.I."/>
            <person name="Otstavnykh N.Y."/>
            <person name="Bystritskaya E.P."/>
            <person name="Balabanova L.A."/>
            <person name="Isaeva M.P."/>
        </authorList>
    </citation>
    <scope>NUCLEOTIDE SEQUENCE</scope>
    <source>
        <strain evidence="3">KCTC 52189</strain>
    </source>
</reference>
<dbReference type="InterPro" id="IPR003646">
    <property type="entry name" value="SH3-like_bac-type"/>
</dbReference>
<dbReference type="PANTHER" id="PTHR34408:SF1">
    <property type="entry name" value="GLYCOSYL HYDROLASE FAMILY 19 DOMAIN-CONTAINING PROTEIN HI_1415"/>
    <property type="match status" value="1"/>
</dbReference>
<accession>A0AAE3WCA6</accession>
<proteinExistence type="predicted"/>
<feature type="chain" id="PRO_5041914326" evidence="1">
    <location>
        <begin position="21"/>
        <end position="155"/>
    </location>
</feature>
<keyword evidence="4" id="KW-1185">Reference proteome</keyword>
<dbReference type="InterPro" id="IPR052354">
    <property type="entry name" value="Cell_Wall_Dynamics_Protein"/>
</dbReference>